<dbReference type="GO" id="GO:0034063">
    <property type="term" value="P:stress granule assembly"/>
    <property type="evidence" value="ECO:0007669"/>
    <property type="project" value="TreeGrafter"/>
</dbReference>
<protein>
    <recommendedName>
        <fullName evidence="2">LsmAD domain-containing protein</fullName>
    </recommendedName>
</protein>
<proteinExistence type="predicted"/>
<gene>
    <name evidence="3" type="ORF">MG3_02491</name>
</gene>
<feature type="region of interest" description="Disordered" evidence="1">
    <location>
        <begin position="243"/>
        <end position="282"/>
    </location>
</feature>
<organism evidence="3 4">
    <name type="scientific">Candida albicans P78048</name>
    <dbReference type="NCBI Taxonomy" id="1094989"/>
    <lineage>
        <taxon>Eukaryota</taxon>
        <taxon>Fungi</taxon>
        <taxon>Dikarya</taxon>
        <taxon>Ascomycota</taxon>
        <taxon>Saccharomycotina</taxon>
        <taxon>Pichiomycetes</taxon>
        <taxon>Debaryomycetaceae</taxon>
        <taxon>Candida/Lodderomyces clade</taxon>
        <taxon>Candida</taxon>
    </lineage>
</organism>
<dbReference type="EMBL" id="AJIX01000015">
    <property type="protein sequence ID" value="KGR12414.1"/>
    <property type="molecule type" value="Genomic_DNA"/>
</dbReference>
<dbReference type="PANTHER" id="PTHR12854">
    <property type="entry name" value="ATAXIN 2-RELATED"/>
    <property type="match status" value="1"/>
</dbReference>
<dbReference type="SMART" id="SM01272">
    <property type="entry name" value="LsmAD"/>
    <property type="match status" value="1"/>
</dbReference>
<dbReference type="AlphaFoldDB" id="A0AB34PS94"/>
<evidence type="ECO:0000259" key="2">
    <source>
        <dbReference type="SMART" id="SM01272"/>
    </source>
</evidence>
<dbReference type="Pfam" id="PF14438">
    <property type="entry name" value="SM-ATX"/>
    <property type="match status" value="1"/>
</dbReference>
<dbReference type="PANTHER" id="PTHR12854:SF7">
    <property type="entry name" value="ATAXIN-2 HOMOLOG"/>
    <property type="match status" value="1"/>
</dbReference>
<reference evidence="3 4" key="1">
    <citation type="submission" date="2013-12" db="EMBL/GenBank/DDBJ databases">
        <title>The Genome Sequence of Candida albicans P78048.</title>
        <authorList>
            <consortium name="The Broad Institute Genome Sequencing Platform"/>
            <consortium name="The Broad Institute Genome Sequencing Center for Infectious Disease"/>
            <person name="Cuomo C."/>
            <person name="Bennett R."/>
            <person name="Hirakawa M."/>
            <person name="Noverr M."/>
            <person name="Mitchell A."/>
            <person name="Young S.K."/>
            <person name="Zeng Q."/>
            <person name="Gargeya S."/>
            <person name="Fitzgerald M."/>
            <person name="Abouelleil A."/>
            <person name="Alvarado L."/>
            <person name="Berlin A.M."/>
            <person name="Chapman S.B."/>
            <person name="Dewar J."/>
            <person name="Goldberg J."/>
            <person name="Griggs A."/>
            <person name="Gujja S."/>
            <person name="Hansen M."/>
            <person name="Howarth C."/>
            <person name="Imamovic A."/>
            <person name="Larimer J."/>
            <person name="McCowan C."/>
            <person name="Murphy C."/>
            <person name="Pearson M."/>
            <person name="Priest M."/>
            <person name="Roberts A."/>
            <person name="Saif S."/>
            <person name="Shea T."/>
            <person name="Sykes S."/>
            <person name="Wortman J."/>
            <person name="Nusbaum C."/>
            <person name="Birren B."/>
        </authorList>
    </citation>
    <scope>NUCLEOTIDE SEQUENCE [LARGE SCALE GENOMIC DNA]</scope>
    <source>
        <strain evidence="3 4">P78048</strain>
    </source>
</reference>
<sequence>MKGQSKNGHRRSNSRFANDDKRLVYLTSKAMGKKCIATITDGSRYQGLLVGSDLSPLSVVLLKPQLVGSSLLNEKNNLDKLPENLIIQAKDLIDLEVDVDLSEPVKPPHEFKTDADISGKMQIKERELERWVPDDEVELTLEDDGSEWDQFKVNQEKFGVESSYDEHLYTTRIDTSAPDYHERVAKAERIAKEIEQQATTDRHILEERGVVVDDSGVDEEDKYSGVDRRGDELMAALRNASISKPAQQGTTTHHHHDPAIVSSSKQAKPESIPPKPPVPNESFRLNAQSEINSLREFSANFKIPHKMPQDLLPILAKDKMKQDEILKKQQDHTKKEPKTYKLNPKAAVFTPSSKHATISSPKKSPRPYSNGNVKKHYQISAADFFGVNKVPTKDGQTTKIKEFKCGFNMFVTTRRKHKEYEKSFQTPPTWESTVDVAHDKLFTARPIVAPVAPPIYANKFPMSPQAAAMMQQQQQQQFAMMFPPQMPVFYGDPTFYPPQGFVPPPQFGNPMMMGNPYGRRYTKKH</sequence>
<name>A0AB34PS94_CANAX</name>
<dbReference type="GO" id="GO:0003729">
    <property type="term" value="F:mRNA binding"/>
    <property type="evidence" value="ECO:0007669"/>
    <property type="project" value="TreeGrafter"/>
</dbReference>
<feature type="region of interest" description="Disordered" evidence="1">
    <location>
        <begin position="351"/>
        <end position="371"/>
    </location>
</feature>
<dbReference type="Proteomes" id="UP000030161">
    <property type="component" value="Unassembled WGS sequence"/>
</dbReference>
<dbReference type="InterPro" id="IPR009604">
    <property type="entry name" value="LsmAD_domain"/>
</dbReference>
<dbReference type="SMR" id="A0AB34PS94"/>
<evidence type="ECO:0000313" key="4">
    <source>
        <dbReference type="Proteomes" id="UP000030161"/>
    </source>
</evidence>
<accession>A0AB34PS94</accession>
<dbReference type="InterPro" id="IPR025852">
    <property type="entry name" value="SM_dom_ATX"/>
</dbReference>
<dbReference type="Pfam" id="PF06741">
    <property type="entry name" value="LsmAD"/>
    <property type="match status" value="1"/>
</dbReference>
<feature type="domain" description="LsmAD" evidence="2">
    <location>
        <begin position="158"/>
        <end position="229"/>
    </location>
</feature>
<dbReference type="InterPro" id="IPR045117">
    <property type="entry name" value="ATXN2-like"/>
</dbReference>
<comment type="caution">
    <text evidence="3">The sequence shown here is derived from an EMBL/GenBank/DDBJ whole genome shotgun (WGS) entry which is preliminary data.</text>
</comment>
<evidence type="ECO:0000313" key="3">
    <source>
        <dbReference type="EMBL" id="KGR12414.1"/>
    </source>
</evidence>
<evidence type="ECO:0000256" key="1">
    <source>
        <dbReference type="SAM" id="MobiDB-lite"/>
    </source>
</evidence>
<dbReference type="GO" id="GO:0010494">
    <property type="term" value="C:cytoplasmic stress granule"/>
    <property type="evidence" value="ECO:0007669"/>
    <property type="project" value="TreeGrafter"/>
</dbReference>